<dbReference type="AlphaFoldDB" id="A0A512IRZ4"/>
<dbReference type="Proteomes" id="UP000321258">
    <property type="component" value="Unassembled WGS sequence"/>
</dbReference>
<organism evidence="3 4">
    <name type="scientific">Methylobacterium haplocladii</name>
    <dbReference type="NCBI Taxonomy" id="1176176"/>
    <lineage>
        <taxon>Bacteria</taxon>
        <taxon>Pseudomonadati</taxon>
        <taxon>Pseudomonadota</taxon>
        <taxon>Alphaproteobacteria</taxon>
        <taxon>Hyphomicrobiales</taxon>
        <taxon>Methylobacteriaceae</taxon>
        <taxon>Methylobacterium</taxon>
    </lineage>
</organism>
<dbReference type="NCBIfam" id="TIGR01849">
    <property type="entry name" value="PHB_depoly_PhaZ"/>
    <property type="match status" value="1"/>
</dbReference>
<dbReference type="PIRSF" id="PIRSF020818">
    <property type="entry name" value="PHB_depoly_PhaZ"/>
    <property type="match status" value="1"/>
</dbReference>
<evidence type="ECO:0000313" key="3">
    <source>
        <dbReference type="EMBL" id="GEP00478.1"/>
    </source>
</evidence>
<feature type="domain" description="PHB de-polymerase C-terminal" evidence="2">
    <location>
        <begin position="191"/>
        <end position="391"/>
    </location>
</feature>
<dbReference type="InterPro" id="IPR009656">
    <property type="entry name" value="PHB_depo_C"/>
</dbReference>
<dbReference type="PANTHER" id="PTHR36837">
    <property type="entry name" value="POLY(3-HYDROXYALKANOATE) POLYMERASE SUBUNIT PHAC"/>
    <property type="match status" value="1"/>
</dbReference>
<dbReference type="RefSeq" id="WP_147079799.1">
    <property type="nucleotide sequence ID" value="NZ_BJZT01000031.1"/>
</dbReference>
<dbReference type="InterPro" id="IPR051321">
    <property type="entry name" value="PHA/PHB_synthase"/>
</dbReference>
<feature type="compositionally biased region" description="Basic and acidic residues" evidence="1">
    <location>
        <begin position="454"/>
        <end position="467"/>
    </location>
</feature>
<dbReference type="Pfam" id="PF06850">
    <property type="entry name" value="PHB_depo_C"/>
    <property type="match status" value="1"/>
</dbReference>
<dbReference type="PANTHER" id="PTHR36837:SF4">
    <property type="entry name" value="BLR0908 PROTEIN"/>
    <property type="match status" value="1"/>
</dbReference>
<sequence>MLYLMHEARNLMLAPIRMAAEATKLACENPLHPFAYMPNRSAISAGCEMFERTTRTYPKPAFDLPAPERVVWEKPFCRVLAFGADTTKPKMLLVAPMSGHYATLLRGTVAAFVDTHQVFITDWTNAREVPLSQGAFGLSDYIDYCIEIFEALGPDLHVTAVCQPSVPVIAAIARMEEDANPRVPLSATLIGGPIDTRHAPTAVNTVAQDKGIRWFETHCIQRVPQGHPGAGRAVYPGFLQLVGFMSMNPERHAGSHWDMFDHLVQGDGDSAEKHRRFYDEYLAVMDLTAEFYIETVDKVFIRHSLPKGELTHHGRAIDLGAIGRCSLMAIEGEKDDITGIGQTRAVLDLAANLPDAKKTYHLQPDAGHYGIFNGSRFRAEIVPRITAFMEASAAEMPNASAHEAAAIVPWESRSDRFRIGHPHPLRAEHPPSEHHWHAGIAAHRGGRPATSSGAEKRSITERPARVG</sequence>
<evidence type="ECO:0000313" key="4">
    <source>
        <dbReference type="Proteomes" id="UP000321258"/>
    </source>
</evidence>
<dbReference type="OrthoDB" id="9774318at2"/>
<proteinExistence type="predicted"/>
<evidence type="ECO:0000256" key="1">
    <source>
        <dbReference type="SAM" id="MobiDB-lite"/>
    </source>
</evidence>
<comment type="caution">
    <text evidence="3">The sequence shown here is derived from an EMBL/GenBank/DDBJ whole genome shotgun (WGS) entry which is preliminary data.</text>
</comment>
<keyword evidence="4" id="KW-1185">Reference proteome</keyword>
<dbReference type="SUPFAM" id="SSF53474">
    <property type="entry name" value="alpha/beta-Hydrolases"/>
    <property type="match status" value="1"/>
</dbReference>
<evidence type="ECO:0000259" key="2">
    <source>
        <dbReference type="Pfam" id="PF06850"/>
    </source>
</evidence>
<gene>
    <name evidence="3" type="ORF">MHA02_28650</name>
</gene>
<dbReference type="InterPro" id="IPR029058">
    <property type="entry name" value="AB_hydrolase_fold"/>
</dbReference>
<dbReference type="InterPro" id="IPR010915">
    <property type="entry name" value="PHB_depoly_PhaZ"/>
</dbReference>
<name>A0A512IRZ4_9HYPH</name>
<reference evidence="3 4" key="1">
    <citation type="submission" date="2019-07" db="EMBL/GenBank/DDBJ databases">
        <title>Whole genome shotgun sequence of Methylobacterium haplocladii NBRC 107714.</title>
        <authorList>
            <person name="Hosoyama A."/>
            <person name="Uohara A."/>
            <person name="Ohji S."/>
            <person name="Ichikawa N."/>
        </authorList>
    </citation>
    <scope>NUCLEOTIDE SEQUENCE [LARGE SCALE GENOMIC DNA]</scope>
    <source>
        <strain evidence="3 4">NBRC 107714</strain>
    </source>
</reference>
<dbReference type="EMBL" id="BJZT01000031">
    <property type="protein sequence ID" value="GEP00478.1"/>
    <property type="molecule type" value="Genomic_DNA"/>
</dbReference>
<protein>
    <submittedName>
        <fullName evidence="3">Esterase</fullName>
    </submittedName>
</protein>
<accession>A0A512IRZ4</accession>
<dbReference type="Gene3D" id="3.40.50.1820">
    <property type="entry name" value="alpha/beta hydrolase"/>
    <property type="match status" value="1"/>
</dbReference>
<feature type="region of interest" description="Disordered" evidence="1">
    <location>
        <begin position="443"/>
        <end position="467"/>
    </location>
</feature>